<sequence length="203" mass="22889">MKERPHAPIYINKPVRVSLEWLADRLRTNKGLSLIRGNNWEDNSADLVLICDACPSGMGFWSPTRNQAFYYRIPPETERSSNFCEAACLLSALGWAVSLRGLPLFPRILIFSDNLDACHVFSTMAGHAPYHSMTLQAAAWLLDYNILLRVKHIVGKENRIADYLSRGMLEQVRQINRSLPIAGFTPLSNVFPGNTELQKPATF</sequence>
<feature type="non-terminal residue" evidence="1">
    <location>
        <position position="203"/>
    </location>
</feature>
<dbReference type="OrthoDB" id="3249498at2759"/>
<name>X8J376_9AGAM</name>
<dbReference type="PANTHER" id="PTHR33050:SF7">
    <property type="entry name" value="RIBONUCLEASE H"/>
    <property type="match status" value="1"/>
</dbReference>
<organism evidence="1 2">
    <name type="scientific">Rhizoctonia solani AG-3 Rhs1AP</name>
    <dbReference type="NCBI Taxonomy" id="1086054"/>
    <lineage>
        <taxon>Eukaryota</taxon>
        <taxon>Fungi</taxon>
        <taxon>Dikarya</taxon>
        <taxon>Basidiomycota</taxon>
        <taxon>Agaricomycotina</taxon>
        <taxon>Agaricomycetes</taxon>
        <taxon>Cantharellales</taxon>
        <taxon>Ceratobasidiaceae</taxon>
        <taxon>Rhizoctonia</taxon>
    </lineage>
</organism>
<evidence type="ECO:0000313" key="2">
    <source>
        <dbReference type="Proteomes" id="UP000030108"/>
    </source>
</evidence>
<proteinExistence type="predicted"/>
<dbReference type="InterPro" id="IPR052055">
    <property type="entry name" value="Hepadnavirus_pol/RT"/>
</dbReference>
<evidence type="ECO:0000313" key="1">
    <source>
        <dbReference type="EMBL" id="EUC55959.1"/>
    </source>
</evidence>
<reference evidence="2" key="1">
    <citation type="journal article" date="2014" name="Genome Announc.">
        <title>Draft genome sequence of the plant-pathogenic soil fungus Rhizoctonia solani anastomosis group 3 strain Rhs1AP.</title>
        <authorList>
            <person name="Cubeta M.A."/>
            <person name="Thomas E."/>
            <person name="Dean R.A."/>
            <person name="Jabaji S."/>
            <person name="Neate S.M."/>
            <person name="Tavantzis S."/>
            <person name="Toda T."/>
            <person name="Vilgalys R."/>
            <person name="Bharathan N."/>
            <person name="Fedorova-Abrams N."/>
            <person name="Pakala S.B."/>
            <person name="Pakala S.M."/>
            <person name="Zafar N."/>
            <person name="Joardar V."/>
            <person name="Losada L."/>
            <person name="Nierman W.C."/>
        </authorList>
    </citation>
    <scope>NUCLEOTIDE SEQUENCE [LARGE SCALE GENOMIC DNA]</scope>
    <source>
        <strain evidence="2">AG-3</strain>
    </source>
</reference>
<dbReference type="PANTHER" id="PTHR33050">
    <property type="entry name" value="REVERSE TRANSCRIPTASE DOMAIN-CONTAINING PROTEIN"/>
    <property type="match status" value="1"/>
</dbReference>
<dbReference type="Proteomes" id="UP000030108">
    <property type="component" value="Unassembled WGS sequence"/>
</dbReference>
<accession>X8J376</accession>
<gene>
    <name evidence="1" type="ORF">RSOL_147000</name>
</gene>
<dbReference type="AlphaFoldDB" id="X8J376"/>
<protein>
    <submittedName>
        <fullName evidence="1">RNase HI in long-term repeat retroelement DIRS1 family protein, putative</fullName>
    </submittedName>
</protein>
<dbReference type="EMBL" id="JATN01000322">
    <property type="protein sequence ID" value="EUC55959.1"/>
    <property type="molecule type" value="Genomic_DNA"/>
</dbReference>
<comment type="caution">
    <text evidence="1">The sequence shown here is derived from an EMBL/GenBank/DDBJ whole genome shotgun (WGS) entry which is preliminary data.</text>
</comment>